<dbReference type="Pfam" id="PF21789">
    <property type="entry name" value="TNP-like_RNaseH_C"/>
    <property type="match status" value="1"/>
</dbReference>
<sequence length="986" mass="110747">MHNGERSELVRCMIDVGSQASYISEELAVKLGCPLQAPKTTYKVKTCIGVQEKNYRAATSDIIFTPTASAHHCFLVDPEMSLEYEIPGVTSLVQFLRAQGVRLADSFFSHSTNDVIGGFECLLGADIIGAIKPMRSVDLGTGTAFEVQDGLILFGSLEHLFSIESLGIRETDESVSARERRLVEEFSNEVELRDGKYFVRVPFYDSVTKVPGNHDIALATMKKVRNKLAKRDLADSYTAVFEQQLRDGIIEEVDYNKPSTNQRVFIPHHPVVKTDAQTTTKIRPVFNCSLKIGDRPSLNEACFRGVDLLNDLVTLLMKFRTNKHILLADIEKAFLQIYLKYEEDKDKFCFLWETDDGLKMYRFRTILFGLNLPNVADMLTRGLSAKEFHKKLAVWCHGPDWLGDHPEQWPKSPLHCLSEEGKVMVELQQHHQQVEINTEAQTPATQIILSIKDFSSLRRLHGVTARVFHFVNVLKHREADAKEQATHYWLKVMQENAFTEEISYLQDKQENKRVWMMADPPHLIKRLRNNLLDRGVRTKNGAVLDRELMREMIAIDGNAEYRLLHKLHLQTHVEANKLKVSGLARQKVRPAMQLLSASSALALSRYMDKEEEARLLRIVDDGFDVLNSGHPGDTKPLRRGYSAGPEQEAALSALAEEAATLRIGAARHLYPFQKGILVTVQSVRGLLADIRERCGADTYILTRHLSQDRLESFFGMVRGCGGSNLNPTPTEAKSRLRLLTILILTQHGVSPLRKDARAPIAPAGADAALTDEALAVQVSELYEECDDEDRDQLPEEIEVLVPEPAVEVDIIEDDEDIAEMEALLEEASCCRAHPSSTSGAVDKETGVTASDSAMAHVAGYVARKQGPSLGAPSAFAEDLPVQALWTRLRSVGGLTIPTQEFPIKFRQMDAEFCTQHAMHPDGLSRQPGVIRDTIKMLRDKHPDLSGDVVRTFGRVRTFIRLRNVNGERRMESLAKREKRKKTGFTK</sequence>
<proteinExistence type="predicted"/>
<dbReference type="Pfam" id="PF21788">
    <property type="entry name" value="TNP-like_GBD"/>
    <property type="match status" value="1"/>
</dbReference>
<accession>A0A6A4W7C8</accession>
<feature type="domain" description="Transposable element P transposase-like RNase H C-terminal" evidence="2">
    <location>
        <begin position="705"/>
        <end position="729"/>
    </location>
</feature>
<evidence type="ECO:0000313" key="3">
    <source>
        <dbReference type="EMBL" id="KAF0297948.1"/>
    </source>
</evidence>
<dbReference type="SUPFAM" id="SSF56672">
    <property type="entry name" value="DNA/RNA polymerases"/>
    <property type="match status" value="1"/>
</dbReference>
<evidence type="ECO:0000259" key="2">
    <source>
        <dbReference type="Pfam" id="PF21789"/>
    </source>
</evidence>
<dbReference type="InterPro" id="IPR048366">
    <property type="entry name" value="TNP-like_GBD"/>
</dbReference>
<evidence type="ECO:0000313" key="4">
    <source>
        <dbReference type="Proteomes" id="UP000440578"/>
    </source>
</evidence>
<dbReference type="PANTHER" id="PTHR47331:SF1">
    <property type="entry name" value="GAG-LIKE PROTEIN"/>
    <property type="match status" value="1"/>
</dbReference>
<keyword evidence="4" id="KW-1185">Reference proteome</keyword>
<dbReference type="PANTHER" id="PTHR47331">
    <property type="entry name" value="PHD-TYPE DOMAIN-CONTAINING PROTEIN"/>
    <property type="match status" value="1"/>
</dbReference>
<organism evidence="3 4">
    <name type="scientific">Amphibalanus amphitrite</name>
    <name type="common">Striped barnacle</name>
    <name type="synonym">Balanus amphitrite</name>
    <dbReference type="NCBI Taxonomy" id="1232801"/>
    <lineage>
        <taxon>Eukaryota</taxon>
        <taxon>Metazoa</taxon>
        <taxon>Ecdysozoa</taxon>
        <taxon>Arthropoda</taxon>
        <taxon>Crustacea</taxon>
        <taxon>Multicrustacea</taxon>
        <taxon>Cirripedia</taxon>
        <taxon>Thoracica</taxon>
        <taxon>Thoracicalcarea</taxon>
        <taxon>Balanomorpha</taxon>
        <taxon>Balanoidea</taxon>
        <taxon>Balanidae</taxon>
        <taxon>Amphibalaninae</taxon>
        <taxon>Amphibalanus</taxon>
    </lineage>
</organism>
<dbReference type="InterPro" id="IPR043502">
    <property type="entry name" value="DNA/RNA_pol_sf"/>
</dbReference>
<dbReference type="OrthoDB" id="6382028at2759"/>
<reference evidence="3 4" key="1">
    <citation type="submission" date="2019-07" db="EMBL/GenBank/DDBJ databases">
        <title>Draft genome assembly of a fouling barnacle, Amphibalanus amphitrite (Darwin, 1854): The first reference genome for Thecostraca.</title>
        <authorList>
            <person name="Kim W."/>
        </authorList>
    </citation>
    <scope>NUCLEOTIDE SEQUENCE [LARGE SCALE GENOMIC DNA]</scope>
    <source>
        <strain evidence="3">SNU_AA5</strain>
        <tissue evidence="3">Soma without cirri and trophi</tissue>
    </source>
</reference>
<comment type="caution">
    <text evidence="3">The sequence shown here is derived from an EMBL/GenBank/DDBJ whole genome shotgun (WGS) entry which is preliminary data.</text>
</comment>
<dbReference type="EMBL" id="VIIS01001457">
    <property type="protein sequence ID" value="KAF0297948.1"/>
    <property type="molecule type" value="Genomic_DNA"/>
</dbReference>
<gene>
    <name evidence="3" type="primary">T_143</name>
    <name evidence="3" type="ORF">FJT64_004675</name>
</gene>
<dbReference type="Proteomes" id="UP000440578">
    <property type="component" value="Unassembled WGS sequence"/>
</dbReference>
<dbReference type="InterPro" id="IPR048367">
    <property type="entry name" value="TNP-like_RNaseH_C"/>
</dbReference>
<feature type="domain" description="Transposable element P transposase-like GTP-binding insertion" evidence="1">
    <location>
        <begin position="522"/>
        <end position="631"/>
    </location>
</feature>
<dbReference type="GO" id="GO:0071897">
    <property type="term" value="P:DNA biosynthetic process"/>
    <property type="evidence" value="ECO:0007669"/>
    <property type="project" value="UniProtKB-ARBA"/>
</dbReference>
<protein>
    <submittedName>
        <fullName evidence="3">Transposable element P transposase</fullName>
    </submittedName>
</protein>
<name>A0A6A4W7C8_AMPAM</name>
<evidence type="ECO:0000259" key="1">
    <source>
        <dbReference type="Pfam" id="PF21788"/>
    </source>
</evidence>
<dbReference type="AlphaFoldDB" id="A0A6A4W7C8"/>